<dbReference type="GO" id="GO:0015562">
    <property type="term" value="F:efflux transmembrane transporter activity"/>
    <property type="evidence" value="ECO:0007669"/>
    <property type="project" value="InterPro"/>
</dbReference>
<dbReference type="RefSeq" id="WP_103223296.1">
    <property type="nucleotide sequence ID" value="NZ_PPCN01000006.1"/>
</dbReference>
<evidence type="ECO:0000256" key="1">
    <source>
        <dbReference type="ARBA" id="ARBA00007613"/>
    </source>
</evidence>
<comment type="caution">
    <text evidence="3">The sequence shown here is derived from an EMBL/GenBank/DDBJ whole genome shotgun (WGS) entry which is preliminary data.</text>
</comment>
<dbReference type="InterPro" id="IPR010131">
    <property type="entry name" value="MdtP/NodT-like"/>
</dbReference>
<dbReference type="InterPro" id="IPR003423">
    <property type="entry name" value="OMP_efflux"/>
</dbReference>
<dbReference type="AlphaFoldDB" id="A0A2S3USP3"/>
<dbReference type="OrthoDB" id="7181739at2"/>
<evidence type="ECO:0000256" key="2">
    <source>
        <dbReference type="RuleBase" id="RU362097"/>
    </source>
</evidence>
<keyword evidence="2" id="KW-1134">Transmembrane beta strand</keyword>
<dbReference type="Proteomes" id="UP000236959">
    <property type="component" value="Unassembled WGS sequence"/>
</dbReference>
<dbReference type="SUPFAM" id="SSF56954">
    <property type="entry name" value="Outer membrane efflux proteins (OEP)"/>
    <property type="match status" value="1"/>
</dbReference>
<dbReference type="PANTHER" id="PTHR30203:SF25">
    <property type="entry name" value="OUTER MEMBRANE PROTEIN-RELATED"/>
    <property type="match status" value="1"/>
</dbReference>
<dbReference type="Gene3D" id="1.20.1600.10">
    <property type="entry name" value="Outer membrane efflux proteins (OEP)"/>
    <property type="match status" value="1"/>
</dbReference>
<reference evidence="3 4" key="1">
    <citation type="submission" date="2018-01" db="EMBL/GenBank/DDBJ databases">
        <title>Genomic Encyclopedia of Archaeal and Bacterial Type Strains, Phase II (KMG-II): from individual species to whole genera.</title>
        <authorList>
            <person name="Goeker M."/>
        </authorList>
    </citation>
    <scope>NUCLEOTIDE SEQUENCE [LARGE SCALE GENOMIC DNA]</scope>
    <source>
        <strain evidence="3 4">DSM 17023</strain>
    </source>
</reference>
<keyword evidence="4" id="KW-1185">Reference proteome</keyword>
<accession>A0A2S3USP3</accession>
<dbReference type="PANTHER" id="PTHR30203">
    <property type="entry name" value="OUTER MEMBRANE CATION EFFLUX PROTEIN"/>
    <property type="match status" value="1"/>
</dbReference>
<sequence length="519" mass="56821">MGRSRQFRHGLVLSGLLMLGGCMVGPDFERPDAPVLDSWSSGANLPIDSRTGFTSRSANSVPWWHVFRDETLNSLIAEAYRQNIGLQAAGVRVYQARAQLGIAGGNLFPQVQQANVSSRTTRFSTKDPFISDLERVGLVDNQFTDVSAGFDAGWEIDLWGKIRRNIQSADADLKARLASYDDALVTLTGDIAAVYVTIRELQQLIATVRRNAVLQKKSLDLTQLRLENGTATRLAVNEATVLYNNTLASIPNYEAKLAQAYNALSLLLSEPPGGVKSRLGSRSSFPRVPAEVAIGVPADMLRRRPDIRSAEYRAAARSAQIGVARADLFPAFSISGAIGVRADDFTNLFGNGTAAGFINPGFSWNFLNYGRIQNNVRVQDAKFQEALLNYERTVLAAYAEVENGLTGFLRSKQEAVYLRRSVTAARNAVSEVDAQFEDGTAPYNRVVQSQRQQLVAEERLIAAQADVLTNLIAVYKGLGGGWMPENVDGLISEKTRQQMTERSGWGLLLEKPVEDQGKS</sequence>
<evidence type="ECO:0000313" key="3">
    <source>
        <dbReference type="EMBL" id="POF30583.1"/>
    </source>
</evidence>
<keyword evidence="2" id="KW-0564">Palmitate</keyword>
<dbReference type="GO" id="GO:0005886">
    <property type="term" value="C:plasma membrane"/>
    <property type="evidence" value="ECO:0007669"/>
    <property type="project" value="UniProtKB-SubCell"/>
</dbReference>
<comment type="subcellular location">
    <subcellularLocation>
        <location evidence="2">Cell membrane</location>
        <topology evidence="2">Lipid-anchor</topology>
    </subcellularLocation>
</comment>
<gene>
    <name evidence="3" type="ORF">CLV41_106197</name>
</gene>
<protein>
    <submittedName>
        <fullName evidence="3">NodT family efflux transporter outer membrane factor (OMF) lipoprotein</fullName>
    </submittedName>
</protein>
<dbReference type="Pfam" id="PF02321">
    <property type="entry name" value="OEP"/>
    <property type="match status" value="2"/>
</dbReference>
<dbReference type="EMBL" id="PPCN01000006">
    <property type="protein sequence ID" value="POF30583.1"/>
    <property type="molecule type" value="Genomic_DNA"/>
</dbReference>
<organism evidence="3 4">
    <name type="scientific">Roseibium marinum</name>
    <dbReference type="NCBI Taxonomy" id="281252"/>
    <lineage>
        <taxon>Bacteria</taxon>
        <taxon>Pseudomonadati</taxon>
        <taxon>Pseudomonadota</taxon>
        <taxon>Alphaproteobacteria</taxon>
        <taxon>Hyphomicrobiales</taxon>
        <taxon>Stappiaceae</taxon>
        <taxon>Roseibium</taxon>
    </lineage>
</organism>
<name>A0A2S3USP3_9HYPH</name>
<dbReference type="Gene3D" id="2.20.200.10">
    <property type="entry name" value="Outer membrane efflux proteins (OEP)"/>
    <property type="match status" value="1"/>
</dbReference>
<evidence type="ECO:0000313" key="4">
    <source>
        <dbReference type="Proteomes" id="UP000236959"/>
    </source>
</evidence>
<keyword evidence="2 3" id="KW-0449">Lipoprotein</keyword>
<keyword evidence="2" id="KW-0812">Transmembrane</keyword>
<keyword evidence="2" id="KW-0472">Membrane</keyword>
<dbReference type="PROSITE" id="PS51257">
    <property type="entry name" value="PROKAR_LIPOPROTEIN"/>
    <property type="match status" value="1"/>
</dbReference>
<dbReference type="NCBIfam" id="TIGR01845">
    <property type="entry name" value="outer_NodT"/>
    <property type="match status" value="1"/>
</dbReference>
<comment type="similarity">
    <text evidence="1 2">Belongs to the outer membrane factor (OMF) (TC 1.B.17) family.</text>
</comment>
<proteinExistence type="inferred from homology"/>